<keyword evidence="8" id="KW-1185">Reference proteome</keyword>
<feature type="transmembrane region" description="Helical" evidence="5">
    <location>
        <begin position="378"/>
        <end position="397"/>
    </location>
</feature>
<dbReference type="InterPro" id="IPR020846">
    <property type="entry name" value="MFS_dom"/>
</dbReference>
<protein>
    <submittedName>
        <fullName evidence="7">MFS transporter</fullName>
    </submittedName>
</protein>
<sequence length="414" mass="42879">MVQKTGRSRRPNPYAVVLRTPGAARFSAAAVLARLPMSMLGIGTILLVEAVYESYALAGRVSATLIVAQAVVSPQVARLVDRIGQRRTTLPLVFTAAVGLGGLITTGVTHGPEPLLYVFAILAGASSVSYGSMVRARWSHALSDPKLVHTAYSLESALDEAVFVVGPAVVTLLATTVTPSAGLLVPLVAAVVGGLWFVSQRATEPPVVVHEPGTRHRTAMREPGMLVLVLAFVGMGVVFGATDVSTIAFTDEKGAPGLAGLLLATFAFGSLLSGLFYGARHWVMALWKRFVIGMLLLGAGASLFFLVDSTGVLAAVMFVTGFAIAPTLINGNALVQSLVRPAQLTEGLTWVSTALGLGVSVGASLAGSRVDAVGAHGGFEVVMGGAALAVVVTLLAVRSLRRDRSREEITTTTA</sequence>
<feature type="transmembrane region" description="Helical" evidence="5">
    <location>
        <begin position="115"/>
        <end position="136"/>
    </location>
</feature>
<dbReference type="RefSeq" id="WP_308440393.1">
    <property type="nucleotide sequence ID" value="NZ_BOOX01000011.1"/>
</dbReference>
<dbReference type="SUPFAM" id="SSF103473">
    <property type="entry name" value="MFS general substrate transporter"/>
    <property type="match status" value="1"/>
</dbReference>
<evidence type="ECO:0000313" key="7">
    <source>
        <dbReference type="EMBL" id="PJJ68624.1"/>
    </source>
</evidence>
<gene>
    <name evidence="7" type="ORF">CLV28_3040</name>
</gene>
<dbReference type="EMBL" id="PGFE01000007">
    <property type="protein sequence ID" value="PJJ68624.1"/>
    <property type="molecule type" value="Genomic_DNA"/>
</dbReference>
<keyword evidence="3 5" id="KW-1133">Transmembrane helix</keyword>
<feature type="transmembrane region" description="Helical" evidence="5">
    <location>
        <begin position="225"/>
        <end position="249"/>
    </location>
</feature>
<comment type="caution">
    <text evidence="7">The sequence shown here is derived from an EMBL/GenBank/DDBJ whole genome shotgun (WGS) entry which is preliminary data.</text>
</comment>
<dbReference type="PANTHER" id="PTHR23542:SF1">
    <property type="entry name" value="MAJOR FACILITATOR SUPERFAMILY (MFS) PROFILE DOMAIN-CONTAINING PROTEIN"/>
    <property type="match status" value="1"/>
</dbReference>
<dbReference type="PROSITE" id="PS50850">
    <property type="entry name" value="MFS"/>
    <property type="match status" value="1"/>
</dbReference>
<feature type="transmembrane region" description="Helical" evidence="5">
    <location>
        <begin position="347"/>
        <end position="366"/>
    </location>
</feature>
<name>A0A2M9CC24_9CELL</name>
<dbReference type="InterPro" id="IPR036259">
    <property type="entry name" value="MFS_trans_sf"/>
</dbReference>
<dbReference type="Gene3D" id="1.20.1250.20">
    <property type="entry name" value="MFS general substrate transporter like domains"/>
    <property type="match status" value="2"/>
</dbReference>
<feature type="transmembrane region" description="Helical" evidence="5">
    <location>
        <begin position="255"/>
        <end position="278"/>
    </location>
</feature>
<feature type="transmembrane region" description="Helical" evidence="5">
    <location>
        <begin position="290"/>
        <end position="307"/>
    </location>
</feature>
<evidence type="ECO:0000259" key="6">
    <source>
        <dbReference type="PROSITE" id="PS50850"/>
    </source>
</evidence>
<keyword evidence="2 5" id="KW-0812">Transmembrane</keyword>
<accession>A0A2M9CC24</accession>
<dbReference type="Proteomes" id="UP000231693">
    <property type="component" value="Unassembled WGS sequence"/>
</dbReference>
<dbReference type="GO" id="GO:0005886">
    <property type="term" value="C:plasma membrane"/>
    <property type="evidence" value="ECO:0007669"/>
    <property type="project" value="UniProtKB-SubCell"/>
</dbReference>
<evidence type="ECO:0000256" key="3">
    <source>
        <dbReference type="ARBA" id="ARBA00022989"/>
    </source>
</evidence>
<evidence type="ECO:0000256" key="4">
    <source>
        <dbReference type="ARBA" id="ARBA00023136"/>
    </source>
</evidence>
<dbReference type="AlphaFoldDB" id="A0A2M9CC24"/>
<comment type="subcellular location">
    <subcellularLocation>
        <location evidence="1">Cell membrane</location>
        <topology evidence="1">Multi-pass membrane protein</topology>
    </subcellularLocation>
</comment>
<evidence type="ECO:0000256" key="2">
    <source>
        <dbReference type="ARBA" id="ARBA00022692"/>
    </source>
</evidence>
<dbReference type="InterPro" id="IPR011701">
    <property type="entry name" value="MFS"/>
</dbReference>
<reference evidence="7 8" key="1">
    <citation type="submission" date="2017-11" db="EMBL/GenBank/DDBJ databases">
        <title>Genomic Encyclopedia of Archaeal and Bacterial Type Strains, Phase II (KMG-II): From Individual Species to Whole Genera.</title>
        <authorList>
            <person name="Goeker M."/>
        </authorList>
    </citation>
    <scope>NUCLEOTIDE SEQUENCE [LARGE SCALE GENOMIC DNA]</scope>
    <source>
        <strain evidence="7 8">DSM 25478</strain>
    </source>
</reference>
<feature type="transmembrane region" description="Helical" evidence="5">
    <location>
        <begin position="313"/>
        <end position="335"/>
    </location>
</feature>
<proteinExistence type="predicted"/>
<feature type="transmembrane region" description="Helical" evidence="5">
    <location>
        <begin position="89"/>
        <end position="109"/>
    </location>
</feature>
<dbReference type="GO" id="GO:0022857">
    <property type="term" value="F:transmembrane transporter activity"/>
    <property type="evidence" value="ECO:0007669"/>
    <property type="project" value="InterPro"/>
</dbReference>
<feature type="domain" description="Major facilitator superfamily (MFS) profile" evidence="6">
    <location>
        <begin position="224"/>
        <end position="414"/>
    </location>
</feature>
<evidence type="ECO:0000313" key="8">
    <source>
        <dbReference type="Proteomes" id="UP000231693"/>
    </source>
</evidence>
<evidence type="ECO:0000256" key="1">
    <source>
        <dbReference type="ARBA" id="ARBA00004651"/>
    </source>
</evidence>
<dbReference type="PANTHER" id="PTHR23542">
    <property type="match status" value="1"/>
</dbReference>
<organism evidence="7 8">
    <name type="scientific">Sediminihabitans luteus</name>
    <dbReference type="NCBI Taxonomy" id="1138585"/>
    <lineage>
        <taxon>Bacteria</taxon>
        <taxon>Bacillati</taxon>
        <taxon>Actinomycetota</taxon>
        <taxon>Actinomycetes</taxon>
        <taxon>Micrococcales</taxon>
        <taxon>Cellulomonadaceae</taxon>
        <taxon>Sediminihabitans</taxon>
    </lineage>
</organism>
<dbReference type="Pfam" id="PF07690">
    <property type="entry name" value="MFS_1"/>
    <property type="match status" value="1"/>
</dbReference>
<keyword evidence="4 5" id="KW-0472">Membrane</keyword>
<evidence type="ECO:0000256" key="5">
    <source>
        <dbReference type="SAM" id="Phobius"/>
    </source>
</evidence>